<organism evidence="1 2">
    <name type="scientific">Acinetobacter bereziniae</name>
    <name type="common">Acinetobacter genomosp. 10</name>
    <dbReference type="NCBI Taxonomy" id="106648"/>
    <lineage>
        <taxon>Bacteria</taxon>
        <taxon>Pseudomonadati</taxon>
        <taxon>Pseudomonadota</taxon>
        <taxon>Gammaproteobacteria</taxon>
        <taxon>Moraxellales</taxon>
        <taxon>Moraxellaceae</taxon>
        <taxon>Acinetobacter</taxon>
    </lineage>
</organism>
<protein>
    <recommendedName>
        <fullName evidence="3">P22 coat-protein 5 family protein</fullName>
    </recommendedName>
</protein>
<dbReference type="EMBL" id="WNDP01000314">
    <property type="protein sequence ID" value="KAF1010635.1"/>
    <property type="molecule type" value="Genomic_DNA"/>
</dbReference>
<dbReference type="AlphaFoldDB" id="A0A833P9Y7"/>
<evidence type="ECO:0000313" key="2">
    <source>
        <dbReference type="Proteomes" id="UP000490535"/>
    </source>
</evidence>
<accession>A0A833P9Y7</accession>
<sequence length="378" mass="39640">MSNNLNGLLPTLYAALDIVSREITGFIPAVTRDTGIERAAVGDDVKIPVTTVAEAQDTKPGVHAPDAGDGTVDNIVAKITKSRNVPIRWNGEETRSLQNAGTFAAIQTDRFAQAMRTLVNEIERDCWLEAYKNASIAYGTAGQTPFSTAADMTDFAGTLGILENNGAPRNDLQLVLGHAAIGNLRGKQAGLFKVNEAGRDDMLRNGMTDRIMNFAIRHSHAVGVHAKGTGDGYLVNGSSSAGDKSIAVNTGTGTILGGDIVTFAGDGTQYVSGGLAGSNLILNHGLALVPADKAAVSVGNNYVPNLAFSRSVIALATRTPALPEGGDSADDRTQIVDPVTGLAFEIAVYRQYKQVVYEVSLAWGVKAIAPRHIGLLLG</sequence>
<name>A0A833P9Y7_ACIBZ</name>
<dbReference type="Proteomes" id="UP000490535">
    <property type="component" value="Unassembled WGS sequence"/>
</dbReference>
<proteinExistence type="predicted"/>
<reference evidence="2" key="1">
    <citation type="journal article" date="2020" name="MBio">
        <title>Horizontal gene transfer to a defensive symbiont with a reduced genome amongst a multipartite beetle microbiome.</title>
        <authorList>
            <person name="Waterworth S.C."/>
            <person name="Florez L.V."/>
            <person name="Rees E.R."/>
            <person name="Hertweck C."/>
            <person name="Kaltenpoth M."/>
            <person name="Kwan J.C."/>
        </authorList>
    </citation>
    <scope>NUCLEOTIDE SEQUENCE [LARGE SCALE GENOMIC DNA]</scope>
</reference>
<gene>
    <name evidence="1" type="ORF">GAK29_05037</name>
</gene>
<evidence type="ECO:0008006" key="3">
    <source>
        <dbReference type="Google" id="ProtNLM"/>
    </source>
</evidence>
<evidence type="ECO:0000313" key="1">
    <source>
        <dbReference type="EMBL" id="KAF1010635.1"/>
    </source>
</evidence>
<comment type="caution">
    <text evidence="1">The sequence shown here is derived from an EMBL/GenBank/DDBJ whole genome shotgun (WGS) entry which is preliminary data.</text>
</comment>